<dbReference type="Proteomes" id="UP001200313">
    <property type="component" value="Unassembled WGS sequence"/>
</dbReference>
<gene>
    <name evidence="1" type="ORF">L0P79_11245</name>
</gene>
<proteinExistence type="predicted"/>
<name>A0ABS9MBB7_9FIRM</name>
<evidence type="ECO:0000313" key="2">
    <source>
        <dbReference type="Proteomes" id="UP001200313"/>
    </source>
</evidence>
<comment type="caution">
    <text evidence="1">The sequence shown here is derived from an EMBL/GenBank/DDBJ whole genome shotgun (WGS) entry which is preliminary data.</text>
</comment>
<accession>A0ABS9MBB7</accession>
<sequence length="176" mass="20848">MSGKMYEKRPEEDARYHDTWRLLKKYRDVTWSLELSIRQVKNQFRIDYDCSIEDFLESIYMAGADLGGTDIENHARCIERSYKMLTLLENSVNLLRTHHQSGEVYYWILYYSFLSPQKLKNVEEIIEALHPHIRDISFSTYYRLRKAAVEALSSVLWGFSAQDTLKTLDCFFPPDV</sequence>
<dbReference type="RefSeq" id="WP_238074267.1">
    <property type="nucleotide sequence ID" value="NZ_JAKNJB010000019.1"/>
</dbReference>
<dbReference type="EMBL" id="JAKNJB010000019">
    <property type="protein sequence ID" value="MCG4527654.1"/>
    <property type="molecule type" value="Genomic_DNA"/>
</dbReference>
<organism evidence="1 2">
    <name type="scientific">Intestinimonas massiliensis</name>
    <name type="common">ex Afouda et al. 2020</name>
    <dbReference type="NCBI Taxonomy" id="1673721"/>
    <lineage>
        <taxon>Bacteria</taxon>
        <taxon>Bacillati</taxon>
        <taxon>Bacillota</taxon>
        <taxon>Clostridia</taxon>
        <taxon>Eubacteriales</taxon>
        <taxon>Intestinimonas</taxon>
    </lineage>
</organism>
<keyword evidence="2" id="KW-1185">Reference proteome</keyword>
<reference evidence="1 2" key="1">
    <citation type="submission" date="2022-01" db="EMBL/GenBank/DDBJ databases">
        <title>Collection of gut derived symbiotic bacterial strains cultured from healthy donors.</title>
        <authorList>
            <person name="Lin H."/>
            <person name="Kohout C."/>
            <person name="Waligurski E."/>
            <person name="Pamer E.G."/>
        </authorList>
    </citation>
    <scope>NUCLEOTIDE SEQUENCE [LARGE SCALE GENOMIC DNA]</scope>
    <source>
        <strain evidence="1 2">DFI.3.7</strain>
    </source>
</reference>
<protein>
    <submittedName>
        <fullName evidence="1">Uncharacterized protein</fullName>
    </submittedName>
</protein>
<evidence type="ECO:0000313" key="1">
    <source>
        <dbReference type="EMBL" id="MCG4527654.1"/>
    </source>
</evidence>